<accession>A0A2K9NVR6</accession>
<keyword evidence="2" id="KW-1003">Cell membrane</keyword>
<sequence>MAFWLRYYFWQHLAGDHVDLSTKDLPPPGECSSMIALILGLAIGFLMCIPVGPINVWVVNTLLKHNFRSAFSIALGGSVMDFTYFMIILTGLSLFSFTPKMTMFFKVAGVIFLFAFGLKEILSPSQSFEEDEDTKKKIPRASSFFLLGVLIYTSNPTLIATMSGLAAIIKSWHAFDFNYFNYFFLSLGIAVGSASWFFLLLKMVQRYQNRIPQKFFHHFSRTSGVLIVMFSLFMAFKVYKEVYL</sequence>
<dbReference type="OrthoDB" id="7874789at2"/>
<feature type="transmembrane region" description="Helical" evidence="6">
    <location>
        <begin position="70"/>
        <end position="97"/>
    </location>
</feature>
<evidence type="ECO:0008006" key="9">
    <source>
        <dbReference type="Google" id="ProtNLM"/>
    </source>
</evidence>
<protein>
    <recommendedName>
        <fullName evidence="9">Lysine transporter LysE</fullName>
    </recommendedName>
</protein>
<keyword evidence="3 6" id="KW-0812">Transmembrane</keyword>
<dbReference type="PANTHER" id="PTHR30086:SF20">
    <property type="entry name" value="ARGININE EXPORTER PROTEIN ARGO-RELATED"/>
    <property type="match status" value="1"/>
</dbReference>
<reference evidence="7 8" key="1">
    <citation type="submission" date="2018-01" db="EMBL/GenBank/DDBJ databases">
        <title>Complete genome sequence of Bacteriovorax stolpii DSM12778.</title>
        <authorList>
            <person name="Tang B."/>
            <person name="Chang J."/>
        </authorList>
    </citation>
    <scope>NUCLEOTIDE SEQUENCE [LARGE SCALE GENOMIC DNA]</scope>
    <source>
        <strain evidence="7 8">DSM 12778</strain>
    </source>
</reference>
<comment type="subcellular location">
    <subcellularLocation>
        <location evidence="1">Cell membrane</location>
        <topology evidence="1">Multi-pass membrane protein</topology>
    </subcellularLocation>
</comment>
<keyword evidence="8" id="KW-1185">Reference proteome</keyword>
<dbReference type="Proteomes" id="UP000235584">
    <property type="component" value="Chromosome"/>
</dbReference>
<feature type="transmembrane region" description="Helical" evidence="6">
    <location>
        <begin position="143"/>
        <end position="169"/>
    </location>
</feature>
<evidence type="ECO:0000256" key="6">
    <source>
        <dbReference type="SAM" id="Phobius"/>
    </source>
</evidence>
<dbReference type="GO" id="GO:0005886">
    <property type="term" value="C:plasma membrane"/>
    <property type="evidence" value="ECO:0007669"/>
    <property type="project" value="UniProtKB-SubCell"/>
</dbReference>
<dbReference type="EMBL" id="CP025704">
    <property type="protein sequence ID" value="AUN99590.1"/>
    <property type="molecule type" value="Genomic_DNA"/>
</dbReference>
<keyword evidence="5 6" id="KW-0472">Membrane</keyword>
<feature type="transmembrane region" description="Helical" evidence="6">
    <location>
        <begin position="181"/>
        <end position="201"/>
    </location>
</feature>
<evidence type="ECO:0000256" key="5">
    <source>
        <dbReference type="ARBA" id="ARBA00023136"/>
    </source>
</evidence>
<evidence type="ECO:0000313" key="7">
    <source>
        <dbReference type="EMBL" id="AUN99590.1"/>
    </source>
</evidence>
<gene>
    <name evidence="7" type="ORF">C0V70_16045</name>
</gene>
<feature type="transmembrane region" description="Helical" evidence="6">
    <location>
        <begin position="103"/>
        <end position="122"/>
    </location>
</feature>
<dbReference type="PANTHER" id="PTHR30086">
    <property type="entry name" value="ARGININE EXPORTER PROTEIN ARGO"/>
    <property type="match status" value="1"/>
</dbReference>
<dbReference type="InterPro" id="IPR001123">
    <property type="entry name" value="LeuE-type"/>
</dbReference>
<evidence type="ECO:0000256" key="3">
    <source>
        <dbReference type="ARBA" id="ARBA00022692"/>
    </source>
</evidence>
<organism evidence="7 8">
    <name type="scientific">Bacteriovorax stolpii</name>
    <name type="common">Bdellovibrio stolpii</name>
    <dbReference type="NCBI Taxonomy" id="960"/>
    <lineage>
        <taxon>Bacteria</taxon>
        <taxon>Pseudomonadati</taxon>
        <taxon>Bdellovibrionota</taxon>
        <taxon>Bacteriovoracia</taxon>
        <taxon>Bacteriovoracales</taxon>
        <taxon>Bacteriovoracaceae</taxon>
        <taxon>Bacteriovorax</taxon>
    </lineage>
</organism>
<evidence type="ECO:0000256" key="2">
    <source>
        <dbReference type="ARBA" id="ARBA00022475"/>
    </source>
</evidence>
<dbReference type="GO" id="GO:0015171">
    <property type="term" value="F:amino acid transmembrane transporter activity"/>
    <property type="evidence" value="ECO:0007669"/>
    <property type="project" value="TreeGrafter"/>
</dbReference>
<dbReference type="Pfam" id="PF01810">
    <property type="entry name" value="LysE"/>
    <property type="match status" value="1"/>
</dbReference>
<keyword evidence="4 6" id="KW-1133">Transmembrane helix</keyword>
<evidence type="ECO:0000256" key="4">
    <source>
        <dbReference type="ARBA" id="ARBA00022989"/>
    </source>
</evidence>
<name>A0A2K9NVR6_BACTC</name>
<feature type="transmembrane region" description="Helical" evidence="6">
    <location>
        <begin position="222"/>
        <end position="239"/>
    </location>
</feature>
<proteinExistence type="predicted"/>
<evidence type="ECO:0000256" key="1">
    <source>
        <dbReference type="ARBA" id="ARBA00004651"/>
    </source>
</evidence>
<feature type="transmembrane region" description="Helical" evidence="6">
    <location>
        <begin position="34"/>
        <end position="58"/>
    </location>
</feature>
<dbReference type="KEGG" id="bsto:C0V70_16045"/>
<evidence type="ECO:0000313" key="8">
    <source>
        <dbReference type="Proteomes" id="UP000235584"/>
    </source>
</evidence>
<dbReference type="AlphaFoldDB" id="A0A2K9NVR6"/>